<sequence>MKKILVPVDGSPVSQSAADMSIDLARQNNSEIKFITVVKVNEIARFSEEGIGYVIDYTKTNEELIKEQTRILDAAIDKYYSSSVPFEKKVLIGKPHDQILKYAEEENCDFIIMGRRGLSKIRRFFMGSVTQKVISNAKCPVMIINESMK</sequence>
<dbReference type="RefSeq" id="WP_145084916.1">
    <property type="nucleotide sequence ID" value="NZ_DAMBUX010000008.1"/>
</dbReference>
<dbReference type="PANTHER" id="PTHR46268">
    <property type="entry name" value="STRESS RESPONSE PROTEIN NHAX"/>
    <property type="match status" value="1"/>
</dbReference>
<dbReference type="EMBL" id="VLKH01000009">
    <property type="protein sequence ID" value="TWH78342.1"/>
    <property type="molecule type" value="Genomic_DNA"/>
</dbReference>
<feature type="domain" description="UspA" evidence="2">
    <location>
        <begin position="1"/>
        <end position="144"/>
    </location>
</feature>
<comment type="similarity">
    <text evidence="1">Belongs to the universal stress protein A family.</text>
</comment>
<proteinExistence type="inferred from homology"/>
<dbReference type="Gene3D" id="3.40.50.620">
    <property type="entry name" value="HUPs"/>
    <property type="match status" value="1"/>
</dbReference>
<dbReference type="PANTHER" id="PTHR46268:SF6">
    <property type="entry name" value="UNIVERSAL STRESS PROTEIN UP12"/>
    <property type="match status" value="1"/>
</dbReference>
<accession>A0A562J595</accession>
<evidence type="ECO:0000313" key="4">
    <source>
        <dbReference type="Proteomes" id="UP000315343"/>
    </source>
</evidence>
<name>A0A562J595_9FIRM</name>
<dbReference type="Proteomes" id="UP000315343">
    <property type="component" value="Unassembled WGS sequence"/>
</dbReference>
<evidence type="ECO:0000313" key="3">
    <source>
        <dbReference type="EMBL" id="TWH78342.1"/>
    </source>
</evidence>
<evidence type="ECO:0000259" key="2">
    <source>
        <dbReference type="Pfam" id="PF00582"/>
    </source>
</evidence>
<reference evidence="3 4" key="1">
    <citation type="submission" date="2019-07" db="EMBL/GenBank/DDBJ databases">
        <title>Genomic Encyclopedia of Type Strains, Phase I: the one thousand microbial genomes (KMG-I) project.</title>
        <authorList>
            <person name="Kyrpides N."/>
        </authorList>
    </citation>
    <scope>NUCLEOTIDE SEQUENCE [LARGE SCALE GENOMIC DNA]</scope>
    <source>
        <strain evidence="3 4">DSM 13558</strain>
    </source>
</reference>
<dbReference type="InterPro" id="IPR006015">
    <property type="entry name" value="Universal_stress_UspA"/>
</dbReference>
<dbReference type="SUPFAM" id="SSF52402">
    <property type="entry name" value="Adenine nucleotide alpha hydrolases-like"/>
    <property type="match status" value="1"/>
</dbReference>
<keyword evidence="4" id="KW-1185">Reference proteome</keyword>
<dbReference type="OrthoDB" id="9794782at2"/>
<dbReference type="InterPro" id="IPR014729">
    <property type="entry name" value="Rossmann-like_a/b/a_fold"/>
</dbReference>
<dbReference type="AlphaFoldDB" id="A0A562J595"/>
<protein>
    <submittedName>
        <fullName evidence="3">Nucleotide-binding universal stress UspA family protein</fullName>
    </submittedName>
</protein>
<organism evidence="3 4">
    <name type="scientific">Sedimentibacter saalensis</name>
    <dbReference type="NCBI Taxonomy" id="130788"/>
    <lineage>
        <taxon>Bacteria</taxon>
        <taxon>Bacillati</taxon>
        <taxon>Bacillota</taxon>
        <taxon>Tissierellia</taxon>
        <taxon>Sedimentibacter</taxon>
    </lineage>
</organism>
<dbReference type="Pfam" id="PF00582">
    <property type="entry name" value="Usp"/>
    <property type="match status" value="1"/>
</dbReference>
<gene>
    <name evidence="3" type="ORF">LY60_02798</name>
</gene>
<dbReference type="CDD" id="cd00293">
    <property type="entry name" value="USP-like"/>
    <property type="match status" value="1"/>
</dbReference>
<evidence type="ECO:0000256" key="1">
    <source>
        <dbReference type="ARBA" id="ARBA00008791"/>
    </source>
</evidence>
<dbReference type="InterPro" id="IPR006016">
    <property type="entry name" value="UspA"/>
</dbReference>
<dbReference type="PRINTS" id="PR01438">
    <property type="entry name" value="UNVRSLSTRESS"/>
</dbReference>
<comment type="caution">
    <text evidence="3">The sequence shown here is derived from an EMBL/GenBank/DDBJ whole genome shotgun (WGS) entry which is preliminary data.</text>
</comment>